<dbReference type="Proteomes" id="UP000054770">
    <property type="component" value="Unassembled WGS sequence"/>
</dbReference>
<dbReference type="PANTHER" id="PTHR46268:SF15">
    <property type="entry name" value="UNIVERSAL STRESS PROTEIN HP_0031"/>
    <property type="match status" value="1"/>
</dbReference>
<organism evidence="3 4">
    <name type="scientific">Caballeronia choica</name>
    <dbReference type="NCBI Taxonomy" id="326476"/>
    <lineage>
        <taxon>Bacteria</taxon>
        <taxon>Pseudomonadati</taxon>
        <taxon>Pseudomonadota</taxon>
        <taxon>Betaproteobacteria</taxon>
        <taxon>Burkholderiales</taxon>
        <taxon>Burkholderiaceae</taxon>
        <taxon>Caballeronia</taxon>
    </lineage>
</organism>
<comment type="similarity">
    <text evidence="1">Belongs to the universal stress protein A family.</text>
</comment>
<evidence type="ECO:0000259" key="2">
    <source>
        <dbReference type="Pfam" id="PF00582"/>
    </source>
</evidence>
<dbReference type="AlphaFoldDB" id="A0A158L549"/>
<dbReference type="CDD" id="cd00293">
    <property type="entry name" value="USP-like"/>
    <property type="match status" value="1"/>
</dbReference>
<evidence type="ECO:0000313" key="4">
    <source>
        <dbReference type="Proteomes" id="UP000054770"/>
    </source>
</evidence>
<sequence>MSDLPPVSGDDASAAFYVNTRDAFVKESAALGADASARMHQTGVRGTPRVVEVELTRDDIAHRILKSAQEFGADLVLMGTHGRRLALGSVAEHFLRISCCPVLLVPAPKGDLQAETAREHLDTRSPH</sequence>
<proteinExistence type="inferred from homology"/>
<dbReference type="InterPro" id="IPR014729">
    <property type="entry name" value="Rossmann-like_a/b/a_fold"/>
</dbReference>
<dbReference type="Pfam" id="PF00582">
    <property type="entry name" value="Usp"/>
    <property type="match status" value="1"/>
</dbReference>
<dbReference type="PANTHER" id="PTHR46268">
    <property type="entry name" value="STRESS RESPONSE PROTEIN NHAX"/>
    <property type="match status" value="1"/>
</dbReference>
<evidence type="ECO:0000256" key="1">
    <source>
        <dbReference type="ARBA" id="ARBA00008791"/>
    </source>
</evidence>
<dbReference type="EMBL" id="FCON02000444">
    <property type="protein sequence ID" value="SAL88564.1"/>
    <property type="molecule type" value="Genomic_DNA"/>
</dbReference>
<comment type="caution">
    <text evidence="3">The sequence shown here is derived from an EMBL/GenBank/DDBJ whole genome shotgun (WGS) entry which is preliminary data.</text>
</comment>
<accession>A0A158L549</accession>
<reference evidence="3" key="1">
    <citation type="submission" date="2016-01" db="EMBL/GenBank/DDBJ databases">
        <authorList>
            <person name="Peeters C."/>
        </authorList>
    </citation>
    <scope>NUCLEOTIDE SEQUENCE [LARGE SCALE GENOMIC DNA]</scope>
    <source>
        <strain evidence="3">LMG 22940</strain>
    </source>
</reference>
<protein>
    <submittedName>
        <fullName evidence="3">Universal stress protein</fullName>
    </submittedName>
</protein>
<feature type="domain" description="UspA" evidence="2">
    <location>
        <begin position="15"/>
        <end position="106"/>
    </location>
</feature>
<evidence type="ECO:0000313" key="3">
    <source>
        <dbReference type="EMBL" id="SAL88564.1"/>
    </source>
</evidence>
<gene>
    <name evidence="3" type="ORF">AWB68_08819</name>
</gene>
<dbReference type="InterPro" id="IPR006016">
    <property type="entry name" value="UspA"/>
</dbReference>
<keyword evidence="4" id="KW-1185">Reference proteome</keyword>
<name>A0A158L549_9BURK</name>
<dbReference type="Gene3D" id="3.40.50.620">
    <property type="entry name" value="HUPs"/>
    <property type="match status" value="1"/>
</dbReference>
<dbReference type="SUPFAM" id="SSF52402">
    <property type="entry name" value="Adenine nucleotide alpha hydrolases-like"/>
    <property type="match status" value="1"/>
</dbReference>